<dbReference type="Gene3D" id="3.40.50.300">
    <property type="entry name" value="P-loop containing nucleotide triphosphate hydrolases"/>
    <property type="match status" value="1"/>
</dbReference>
<feature type="domain" description="Sigma-54 factor interaction" evidence="5">
    <location>
        <begin position="186"/>
        <end position="424"/>
    </location>
</feature>
<feature type="compositionally biased region" description="Basic and acidic residues" evidence="4">
    <location>
        <begin position="546"/>
        <end position="564"/>
    </location>
</feature>
<evidence type="ECO:0000259" key="5">
    <source>
        <dbReference type="PROSITE" id="PS50045"/>
    </source>
</evidence>
<comment type="caution">
    <text evidence="6">The sequence shown here is derived from an EMBL/GenBank/DDBJ whole genome shotgun (WGS) entry which is preliminary data.</text>
</comment>
<dbReference type="PANTHER" id="PTHR32071:SF14">
    <property type="entry name" value="TRANSCRIPTIONAL REGULATORY PROTEIN RTCR"/>
    <property type="match status" value="1"/>
</dbReference>
<dbReference type="GO" id="GO:0005524">
    <property type="term" value="F:ATP binding"/>
    <property type="evidence" value="ECO:0007669"/>
    <property type="project" value="UniProtKB-KW"/>
</dbReference>
<keyword evidence="7" id="KW-1185">Reference proteome</keyword>
<dbReference type="PANTHER" id="PTHR32071">
    <property type="entry name" value="TRANSCRIPTIONAL REGULATORY PROTEIN"/>
    <property type="match status" value="1"/>
</dbReference>
<dbReference type="Pfam" id="PF00158">
    <property type="entry name" value="Sigma54_activat"/>
    <property type="match status" value="1"/>
</dbReference>
<sequence length="564" mass="62732">MKRRVAIGFIGTSLDTGRTEERWNKWRPTVALCQQDDLFIDRLELLVDHHAMTLADRVTADIEQVSPATEVRRHLISIKDPWDFAEVYSRLRDFANGYAFDPEREDYLVNITTGTHVAQICWFLLTEARDIPGRLLQLSPPKRGDAQPGMIGTHSIIDLEISRYDAIATRFAAERIEATSFLKSGIPTRNPAFNRMIDEIEKVAIRSRAPVLLTGPTGAGKSQLARRIYDLKKAQRQFAGAFVEVNCATLRGDQAMSTLFGHVRGAFTGAQADRAGLMKAADGGMLFLDEVGELGLDEQAMCLRAIEEKRFLPLGSDRDQASDFQLIAGTNRDLGAEVRRGRFREDLLVRLDLWTFALPPLRDRREDIEPNLDYELARFSEREGRKATFNAEARARFLAFAVAPDASWRGNFRDLSASVTRMATLAPNGRIDEATVRDEIARLSRTWVGADGDAAGRSMVEEVLGSAAAELDLFDRVQLDAVIEVCRRHRTLSAAGRELFGVSREKKSSGNDATACGNTSPASTSRLRICRRFPRRTGADSGLGRRRQDGGGPGRREDPRASPP</sequence>
<reference evidence="6 7" key="1">
    <citation type="submission" date="2016-07" db="EMBL/GenBank/DDBJ databases">
        <title>Draft Genome Sequence of Methylobrevis pamukkalensis PK2.</title>
        <authorList>
            <person name="Vasilenko O.V."/>
            <person name="Doronina N.V."/>
            <person name="Shmareva M.N."/>
            <person name="Tarlachkov S.V."/>
            <person name="Mustakhimov I."/>
            <person name="Trotsenko Y.A."/>
        </authorList>
    </citation>
    <scope>NUCLEOTIDE SEQUENCE [LARGE SCALE GENOMIC DNA]</scope>
    <source>
        <strain evidence="6 7">PK2</strain>
    </source>
</reference>
<dbReference type="PROSITE" id="PS00676">
    <property type="entry name" value="SIGMA54_INTERACT_2"/>
    <property type="match status" value="1"/>
</dbReference>
<dbReference type="SUPFAM" id="SSF52540">
    <property type="entry name" value="P-loop containing nucleoside triphosphate hydrolases"/>
    <property type="match status" value="1"/>
</dbReference>
<dbReference type="PROSITE" id="PS50045">
    <property type="entry name" value="SIGMA54_INTERACT_4"/>
    <property type="match status" value="1"/>
</dbReference>
<evidence type="ECO:0000256" key="2">
    <source>
        <dbReference type="ARBA" id="ARBA00022840"/>
    </source>
</evidence>
<dbReference type="Pfam" id="PF25601">
    <property type="entry name" value="AAA_lid_14"/>
    <property type="match status" value="1"/>
</dbReference>
<dbReference type="PIRSF" id="PIRSF037354">
    <property type="entry name" value="Txn_actvtr_RtcR"/>
    <property type="match status" value="1"/>
</dbReference>
<accession>A0A1E3H3H0</accession>
<dbReference type="Pfam" id="PF06956">
    <property type="entry name" value="RtcR"/>
    <property type="match status" value="1"/>
</dbReference>
<feature type="compositionally biased region" description="Polar residues" evidence="4">
    <location>
        <begin position="510"/>
        <end position="526"/>
    </location>
</feature>
<feature type="region of interest" description="Disordered" evidence="4">
    <location>
        <begin position="504"/>
        <end position="564"/>
    </location>
</feature>
<dbReference type="Proteomes" id="UP000094622">
    <property type="component" value="Unassembled WGS sequence"/>
</dbReference>
<gene>
    <name evidence="6" type="primary">zraR_1</name>
    <name evidence="6" type="ORF">A6302_01786</name>
</gene>
<evidence type="ECO:0000256" key="3">
    <source>
        <dbReference type="ARBA" id="ARBA00023159"/>
    </source>
</evidence>
<dbReference type="SMART" id="SM00382">
    <property type="entry name" value="AAA"/>
    <property type="match status" value="1"/>
</dbReference>
<evidence type="ECO:0000313" key="6">
    <source>
        <dbReference type="EMBL" id="ODN70869.1"/>
    </source>
</evidence>
<evidence type="ECO:0000313" key="7">
    <source>
        <dbReference type="Proteomes" id="UP000094622"/>
    </source>
</evidence>
<dbReference type="GO" id="GO:0003700">
    <property type="term" value="F:DNA-binding transcription factor activity"/>
    <property type="evidence" value="ECO:0007669"/>
    <property type="project" value="InterPro"/>
</dbReference>
<dbReference type="InterPro" id="IPR003593">
    <property type="entry name" value="AAA+_ATPase"/>
</dbReference>
<dbReference type="Gene3D" id="1.10.8.60">
    <property type="match status" value="1"/>
</dbReference>
<organism evidence="6 7">
    <name type="scientific">Methylobrevis pamukkalensis</name>
    <dbReference type="NCBI Taxonomy" id="1439726"/>
    <lineage>
        <taxon>Bacteria</taxon>
        <taxon>Pseudomonadati</taxon>
        <taxon>Pseudomonadota</taxon>
        <taxon>Alphaproteobacteria</taxon>
        <taxon>Hyphomicrobiales</taxon>
        <taxon>Pleomorphomonadaceae</taxon>
        <taxon>Methylobrevis</taxon>
    </lineage>
</organism>
<dbReference type="InterPro" id="IPR025943">
    <property type="entry name" value="Sigma_54_int_dom_ATP-bd_2"/>
</dbReference>
<dbReference type="InterPro" id="IPR009715">
    <property type="entry name" value="RtcR"/>
</dbReference>
<evidence type="ECO:0000256" key="4">
    <source>
        <dbReference type="SAM" id="MobiDB-lite"/>
    </source>
</evidence>
<dbReference type="EMBL" id="MCRJ01000036">
    <property type="protein sequence ID" value="ODN70869.1"/>
    <property type="molecule type" value="Genomic_DNA"/>
</dbReference>
<dbReference type="InterPro" id="IPR002078">
    <property type="entry name" value="Sigma_54_int"/>
</dbReference>
<dbReference type="AlphaFoldDB" id="A0A1E3H3H0"/>
<protein>
    <submittedName>
        <fullName evidence="6">Transcriptional regulatory protein ZraR</fullName>
    </submittedName>
</protein>
<dbReference type="NCBIfam" id="NF038308">
    <property type="entry name" value="RNA_repair_RtcR"/>
    <property type="match status" value="1"/>
</dbReference>
<dbReference type="InterPro" id="IPR058031">
    <property type="entry name" value="AAA_lid_NorR"/>
</dbReference>
<proteinExistence type="predicted"/>
<name>A0A1E3H3H0_9HYPH</name>
<evidence type="ECO:0000256" key="1">
    <source>
        <dbReference type="ARBA" id="ARBA00022741"/>
    </source>
</evidence>
<keyword evidence="3" id="KW-0010">Activator</keyword>
<keyword evidence="1" id="KW-0547">Nucleotide-binding</keyword>
<dbReference type="InterPro" id="IPR017183">
    <property type="entry name" value="Sigma54_dep_tscrpt_act_RtcR"/>
</dbReference>
<dbReference type="InterPro" id="IPR027417">
    <property type="entry name" value="P-loop_NTPase"/>
</dbReference>
<keyword evidence="2" id="KW-0067">ATP-binding</keyword>
<dbReference type="CDD" id="cd00009">
    <property type="entry name" value="AAA"/>
    <property type="match status" value="1"/>
</dbReference>
<dbReference type="PATRIC" id="fig|1439726.3.peg.1885"/>